<sequence length="155" mass="17544">MFINGYDSHLEGCQSFQNLNNLGSKSQVAVKTINRNPSFESRRATVLIGHGFGRIVPKQGDIWQTSGPSVVLVDRTSAAHGRHWEAGDNFTHPVDRTNSELVKFAHTHHGFRLFNQLTVDEQCLRSFAFPEQSWRWDQICTASDLTLTRCGVWQS</sequence>
<keyword evidence="2" id="KW-1185">Reference proteome</keyword>
<protein>
    <submittedName>
        <fullName evidence="1">Uncharacterized protein</fullName>
    </submittedName>
</protein>
<gene>
    <name evidence="1" type="ORF">B0J12DRAFT_222437</name>
</gene>
<comment type="caution">
    <text evidence="1">The sequence shown here is derived from an EMBL/GenBank/DDBJ whole genome shotgun (WGS) entry which is preliminary data.</text>
</comment>
<organism evidence="1 2">
    <name type="scientific">Macrophomina phaseolina</name>
    <dbReference type="NCBI Taxonomy" id="35725"/>
    <lineage>
        <taxon>Eukaryota</taxon>
        <taxon>Fungi</taxon>
        <taxon>Dikarya</taxon>
        <taxon>Ascomycota</taxon>
        <taxon>Pezizomycotina</taxon>
        <taxon>Dothideomycetes</taxon>
        <taxon>Dothideomycetes incertae sedis</taxon>
        <taxon>Botryosphaeriales</taxon>
        <taxon>Botryosphaeriaceae</taxon>
        <taxon>Macrophomina</taxon>
    </lineage>
</organism>
<dbReference type="Proteomes" id="UP000774617">
    <property type="component" value="Unassembled WGS sequence"/>
</dbReference>
<accession>A0ABQ8G0S2</accession>
<evidence type="ECO:0000313" key="2">
    <source>
        <dbReference type="Proteomes" id="UP000774617"/>
    </source>
</evidence>
<reference evidence="1 2" key="1">
    <citation type="journal article" date="2021" name="Nat. Commun.">
        <title>Genetic determinants of endophytism in the Arabidopsis root mycobiome.</title>
        <authorList>
            <person name="Mesny F."/>
            <person name="Miyauchi S."/>
            <person name="Thiergart T."/>
            <person name="Pickel B."/>
            <person name="Atanasova L."/>
            <person name="Karlsson M."/>
            <person name="Huettel B."/>
            <person name="Barry K.W."/>
            <person name="Haridas S."/>
            <person name="Chen C."/>
            <person name="Bauer D."/>
            <person name="Andreopoulos W."/>
            <person name="Pangilinan J."/>
            <person name="LaButti K."/>
            <person name="Riley R."/>
            <person name="Lipzen A."/>
            <person name="Clum A."/>
            <person name="Drula E."/>
            <person name="Henrissat B."/>
            <person name="Kohler A."/>
            <person name="Grigoriev I.V."/>
            <person name="Martin F.M."/>
            <person name="Hacquard S."/>
        </authorList>
    </citation>
    <scope>NUCLEOTIDE SEQUENCE [LARGE SCALE GENOMIC DNA]</scope>
    <source>
        <strain evidence="1 2">MPI-SDFR-AT-0080</strain>
    </source>
</reference>
<proteinExistence type="predicted"/>
<name>A0ABQ8G0S2_9PEZI</name>
<dbReference type="EMBL" id="JAGTJR010000029">
    <property type="protein sequence ID" value="KAH7039509.1"/>
    <property type="molecule type" value="Genomic_DNA"/>
</dbReference>
<evidence type="ECO:0000313" key="1">
    <source>
        <dbReference type="EMBL" id="KAH7039509.1"/>
    </source>
</evidence>